<evidence type="ECO:0000313" key="2">
    <source>
        <dbReference type="Proteomes" id="UP001634393"/>
    </source>
</evidence>
<dbReference type="AlphaFoldDB" id="A0ABD3R9L8"/>
<reference evidence="1 2" key="1">
    <citation type="submission" date="2024-12" db="EMBL/GenBank/DDBJ databases">
        <title>The unique morphological basis and parallel evolutionary history of personate flowers in Penstemon.</title>
        <authorList>
            <person name="Depatie T.H."/>
            <person name="Wessinger C.A."/>
        </authorList>
    </citation>
    <scope>NUCLEOTIDE SEQUENCE [LARGE SCALE GENOMIC DNA]</scope>
    <source>
        <strain evidence="1">WTNN_2</strain>
        <tissue evidence="1">Leaf</tissue>
    </source>
</reference>
<evidence type="ECO:0000313" key="1">
    <source>
        <dbReference type="EMBL" id="KAL3809513.1"/>
    </source>
</evidence>
<comment type="caution">
    <text evidence="1">The sequence shown here is derived from an EMBL/GenBank/DDBJ whole genome shotgun (WGS) entry which is preliminary data.</text>
</comment>
<keyword evidence="2" id="KW-1185">Reference proteome</keyword>
<sequence length="46" mass="5526">MFLMNPKVWIQPTSKFNFRLDKIRKSVTIYSIPVKLDLFELNLLNL</sequence>
<dbReference type="EMBL" id="JBJXBP010000166">
    <property type="protein sequence ID" value="KAL3809513.1"/>
    <property type="molecule type" value="Genomic_DNA"/>
</dbReference>
<gene>
    <name evidence="1" type="ORF">ACJIZ3_000121</name>
</gene>
<organism evidence="1 2">
    <name type="scientific">Penstemon smallii</name>
    <dbReference type="NCBI Taxonomy" id="265156"/>
    <lineage>
        <taxon>Eukaryota</taxon>
        <taxon>Viridiplantae</taxon>
        <taxon>Streptophyta</taxon>
        <taxon>Embryophyta</taxon>
        <taxon>Tracheophyta</taxon>
        <taxon>Spermatophyta</taxon>
        <taxon>Magnoliopsida</taxon>
        <taxon>eudicotyledons</taxon>
        <taxon>Gunneridae</taxon>
        <taxon>Pentapetalae</taxon>
        <taxon>asterids</taxon>
        <taxon>lamiids</taxon>
        <taxon>Lamiales</taxon>
        <taxon>Plantaginaceae</taxon>
        <taxon>Cheloneae</taxon>
        <taxon>Penstemon</taxon>
    </lineage>
</organism>
<dbReference type="Proteomes" id="UP001634393">
    <property type="component" value="Unassembled WGS sequence"/>
</dbReference>
<proteinExistence type="predicted"/>
<name>A0ABD3R9L8_9LAMI</name>
<accession>A0ABD3R9L8</accession>
<protein>
    <submittedName>
        <fullName evidence="1">Uncharacterized protein</fullName>
    </submittedName>
</protein>